<name>K7A7T4_9ALTE</name>
<protein>
    <submittedName>
        <fullName evidence="1">Uncharacterized protein</fullName>
    </submittedName>
</protein>
<organism evidence="1 2">
    <name type="scientific">Paraglaciecola psychrophila 170</name>
    <dbReference type="NCBI Taxonomy" id="1129794"/>
    <lineage>
        <taxon>Bacteria</taxon>
        <taxon>Pseudomonadati</taxon>
        <taxon>Pseudomonadota</taxon>
        <taxon>Gammaproteobacteria</taxon>
        <taxon>Alteromonadales</taxon>
        <taxon>Alteromonadaceae</taxon>
        <taxon>Paraglaciecola</taxon>
    </lineage>
</organism>
<evidence type="ECO:0000313" key="2">
    <source>
        <dbReference type="Proteomes" id="UP000011864"/>
    </source>
</evidence>
<dbReference type="AlphaFoldDB" id="K7A7T4"/>
<proteinExistence type="predicted"/>
<dbReference type="STRING" id="1129794.C427_4302"/>
<dbReference type="HOGENOM" id="CLU_3346952_0_0_6"/>
<dbReference type="KEGG" id="gps:C427_4302"/>
<reference evidence="1 2" key="1">
    <citation type="journal article" date="2013" name="Genome Announc.">
        <title>Complete Genome Sequence of Glaciecola psychrophila Strain 170T.</title>
        <authorList>
            <person name="Yin J."/>
            <person name="Chen J."/>
            <person name="Liu G."/>
            <person name="Yu Y."/>
            <person name="Song L."/>
            <person name="Wang X."/>
            <person name="Qu X."/>
        </authorList>
    </citation>
    <scope>NUCLEOTIDE SEQUENCE [LARGE SCALE GENOMIC DNA]</scope>
    <source>
        <strain evidence="1 2">170</strain>
    </source>
</reference>
<accession>K7A7T4</accession>
<evidence type="ECO:0000313" key="1">
    <source>
        <dbReference type="EMBL" id="AGH46404.1"/>
    </source>
</evidence>
<dbReference type="Proteomes" id="UP000011864">
    <property type="component" value="Chromosome"/>
</dbReference>
<gene>
    <name evidence="1" type="ORF">C427_4302</name>
</gene>
<sequence>MASPKTRLYGLKSLKTVDISRQYHLEIGITNILINHL</sequence>
<keyword evidence="2" id="KW-1185">Reference proteome</keyword>
<dbReference type="EMBL" id="CP003837">
    <property type="protein sequence ID" value="AGH46404.1"/>
    <property type="molecule type" value="Genomic_DNA"/>
</dbReference>